<feature type="domain" description="Competence protein CoiA-like N-terminal" evidence="2">
    <location>
        <begin position="29"/>
        <end position="63"/>
    </location>
</feature>
<dbReference type="InterPro" id="IPR057253">
    <property type="entry name" value="CoiA-like_N"/>
</dbReference>
<evidence type="ECO:0000259" key="2">
    <source>
        <dbReference type="Pfam" id="PF25164"/>
    </source>
</evidence>
<gene>
    <name evidence="3" type="ORF">HMPREF0549_0171</name>
</gene>
<dbReference type="Pfam" id="PF25164">
    <property type="entry name" value="CoiA_N"/>
    <property type="match status" value="1"/>
</dbReference>
<dbReference type="HOGENOM" id="CLU_057999_0_0_9"/>
<reference evidence="3 4" key="1">
    <citation type="submission" date="2009-01" db="EMBL/GenBank/DDBJ databases">
        <authorList>
            <person name="Qin X."/>
            <person name="Bachman B."/>
            <person name="Battles P."/>
            <person name="Bell A."/>
            <person name="Bess C."/>
            <person name="Bickham C."/>
            <person name="Chaboub L."/>
            <person name="Chen D."/>
            <person name="Coyle M."/>
            <person name="Deiros D.R."/>
            <person name="Dinh H."/>
            <person name="Forbes L."/>
            <person name="Fowler G."/>
            <person name="Francisco L."/>
            <person name="Fu Q."/>
            <person name="Gubbala S."/>
            <person name="Hale W."/>
            <person name="Han Y."/>
            <person name="Hemphill L."/>
            <person name="Highlander S.K."/>
            <person name="Hirani K."/>
            <person name="Hogues M."/>
            <person name="Jackson L."/>
            <person name="Jakkamsetti A."/>
            <person name="Javaid M."/>
            <person name="Jiang H."/>
            <person name="Korchina V."/>
            <person name="Kovar C."/>
            <person name="Lara F."/>
            <person name="Lee S."/>
            <person name="Mata R."/>
            <person name="Mathew T."/>
            <person name="Moen C."/>
            <person name="Morales K."/>
            <person name="Munidasa M."/>
            <person name="Nazareth L."/>
            <person name="Ngo R."/>
            <person name="Nguyen L."/>
            <person name="Okwuonu G."/>
            <person name="Ongeri F."/>
            <person name="Patil S."/>
            <person name="Petrosino J."/>
            <person name="Pham C."/>
            <person name="Pham P."/>
            <person name="Pu L.-L."/>
            <person name="Puazo M."/>
            <person name="Raj R."/>
            <person name="Reid J."/>
            <person name="Rouhana J."/>
            <person name="Saada N."/>
            <person name="Shang Y."/>
            <person name="Simmons D."/>
            <person name="Thornton R."/>
            <person name="Warren J."/>
            <person name="Weissenberger G."/>
            <person name="Zhang J."/>
            <person name="Zhang L."/>
            <person name="Zhou C."/>
            <person name="Zhu D."/>
            <person name="Muzny D."/>
            <person name="Worley K."/>
            <person name="Gibbs R."/>
        </authorList>
    </citation>
    <scope>NUCLEOTIDE SEQUENCE [LARGE SCALE GENOMIC DNA]</scope>
    <source>
        <strain evidence="3 4">ATCC 49540</strain>
    </source>
</reference>
<dbReference type="OrthoDB" id="3784230at2"/>
<dbReference type="PATRIC" id="fig|1423814.6.peg.1695"/>
<dbReference type="Pfam" id="PF06054">
    <property type="entry name" value="CoiA_nuc"/>
    <property type="match status" value="1"/>
</dbReference>
<sequence length="341" mass="39761">MPSCIYGEAEKLLVAKLNDQFINAFDACQGKNYCCPACGEHLVLKQGQSKIAHFAHQVNSGCVLREGESYEHLLGKQQIFEWARKKGWQAELEVYIPQLEQRADVLLRIGGQRIVIEFQCSPLSLTALQKRTFGYQSIGIKCYWFLGSPYKRKLNQRQAQKFVQIVNRQYTIIFWDIKAKIFRLVKLAIKEKPLSLKGVTRDYRILHRLSLLQEINPCVKKFTGGLPVICHQKIWGIQVTNHPEIYWRCLVVKRLNEIPLFTSFSLNSWLYLLKEVGLTEWVKFPCLPSSRIINDYLKVFTKQLLKSGIIMMDGQTIILIRHPSYHRSLMNQYQEIQRLIQ</sequence>
<dbReference type="AlphaFoldDB" id="C2ERT5"/>
<dbReference type="eggNOG" id="COG4469">
    <property type="taxonomic scope" value="Bacteria"/>
</dbReference>
<organism evidence="3 4">
    <name type="scientific">Limosilactobacillus vaginalis DSM 5837 = ATCC 49540</name>
    <dbReference type="NCBI Taxonomy" id="1423814"/>
    <lineage>
        <taxon>Bacteria</taxon>
        <taxon>Bacillati</taxon>
        <taxon>Bacillota</taxon>
        <taxon>Bacilli</taxon>
        <taxon>Lactobacillales</taxon>
        <taxon>Lactobacillaceae</taxon>
        <taxon>Limosilactobacillus</taxon>
    </lineage>
</organism>
<feature type="domain" description="Competence protein CoiA nuclease-like" evidence="1">
    <location>
        <begin position="68"/>
        <end position="181"/>
    </location>
</feature>
<protein>
    <submittedName>
        <fullName evidence="3">Competence protein CoiA-like protein</fullName>
    </submittedName>
</protein>
<dbReference type="Proteomes" id="UP000004483">
    <property type="component" value="Unassembled WGS sequence"/>
</dbReference>
<dbReference type="STRING" id="1423814.HMPREF0549_0171"/>
<evidence type="ECO:0000313" key="3">
    <source>
        <dbReference type="EMBL" id="EEJ41381.1"/>
    </source>
</evidence>
<accession>C2ERT5</accession>
<evidence type="ECO:0000259" key="1">
    <source>
        <dbReference type="Pfam" id="PF06054"/>
    </source>
</evidence>
<evidence type="ECO:0000313" key="4">
    <source>
        <dbReference type="Proteomes" id="UP000004483"/>
    </source>
</evidence>
<comment type="caution">
    <text evidence="3">The sequence shown here is derived from an EMBL/GenBank/DDBJ whole genome shotgun (WGS) entry which is preliminary data.</text>
</comment>
<dbReference type="EMBL" id="ACGV01000017">
    <property type="protein sequence ID" value="EEJ41381.1"/>
    <property type="molecule type" value="Genomic_DNA"/>
</dbReference>
<dbReference type="InterPro" id="IPR010330">
    <property type="entry name" value="CoiA_nuc"/>
</dbReference>
<proteinExistence type="predicted"/>
<name>C2ERT5_9LACO</name>